<dbReference type="NCBIfam" id="TIGR01221">
    <property type="entry name" value="rmlC"/>
    <property type="match status" value="1"/>
</dbReference>
<dbReference type="RefSeq" id="WP_343131498.1">
    <property type="nucleotide sequence ID" value="NZ_JBCITK010000001.1"/>
</dbReference>
<dbReference type="Gene3D" id="2.60.120.10">
    <property type="entry name" value="Jelly Rolls"/>
    <property type="match status" value="1"/>
</dbReference>
<organism evidence="2 3">
    <name type="scientific">Alkalicoccobacillus gibsonii</name>
    <dbReference type="NCBI Taxonomy" id="79881"/>
    <lineage>
        <taxon>Bacteria</taxon>
        <taxon>Bacillati</taxon>
        <taxon>Bacillota</taxon>
        <taxon>Bacilli</taxon>
        <taxon>Bacillales</taxon>
        <taxon>Bacillaceae</taxon>
        <taxon>Alkalicoccobacillus</taxon>
    </lineage>
</organism>
<dbReference type="CDD" id="cd00438">
    <property type="entry name" value="cupin_RmlC"/>
    <property type="match status" value="1"/>
</dbReference>
<dbReference type="EMBL" id="JBCITK010000001">
    <property type="protein sequence ID" value="MEN0644882.1"/>
    <property type="molecule type" value="Genomic_DNA"/>
</dbReference>
<protein>
    <recommendedName>
        <fullName evidence="1">dTDP-4-dehydrorhamnose 3,5-epimerase</fullName>
        <ecNumber evidence="1">5.1.3.13</ecNumber>
    </recommendedName>
    <alternativeName>
        <fullName evidence="1">Thymidine diphospho-4-keto-rhamnose 3,5-epimerase</fullName>
    </alternativeName>
</protein>
<dbReference type="PANTHER" id="PTHR21047:SF2">
    <property type="entry name" value="THYMIDINE DIPHOSPHO-4-KETO-RHAMNOSE 3,5-EPIMERASE"/>
    <property type="match status" value="1"/>
</dbReference>
<reference evidence="2 3" key="1">
    <citation type="submission" date="2024-03" db="EMBL/GenBank/DDBJ databases">
        <title>Bacilli Hybrid Assemblies.</title>
        <authorList>
            <person name="Kovac J."/>
        </authorList>
    </citation>
    <scope>NUCLEOTIDE SEQUENCE [LARGE SCALE GENOMIC DNA]</scope>
    <source>
        <strain evidence="2 3">FSL R7-0666</strain>
    </source>
</reference>
<dbReference type="InterPro" id="IPR011051">
    <property type="entry name" value="RmlC_Cupin_sf"/>
</dbReference>
<accession>A0ABU9VMM5</accession>
<comment type="pathway">
    <text evidence="1">Carbohydrate biosynthesis; dTDP-L-rhamnose biosynthesis.</text>
</comment>
<keyword evidence="3" id="KW-1185">Reference proteome</keyword>
<dbReference type="Pfam" id="PF00908">
    <property type="entry name" value="dTDP_sugar_isom"/>
    <property type="match status" value="1"/>
</dbReference>
<evidence type="ECO:0000313" key="3">
    <source>
        <dbReference type="Proteomes" id="UP001418796"/>
    </source>
</evidence>
<dbReference type="InterPro" id="IPR014710">
    <property type="entry name" value="RmlC-like_jellyroll"/>
</dbReference>
<comment type="caution">
    <text evidence="2">The sequence shown here is derived from an EMBL/GenBank/DDBJ whole genome shotgun (WGS) entry which is preliminary data.</text>
</comment>
<evidence type="ECO:0000313" key="2">
    <source>
        <dbReference type="EMBL" id="MEN0644882.1"/>
    </source>
</evidence>
<sequence length="184" mass="20766">MKVIELGLEGVKLIQSTIHLDKRGFFLESYQQEAWNKAGISVSFIQDNHSYSIQSGVLRGLHFQIGEAAQTKLIRVLTGEIYDVVVDLRPSSATFKKWIAVTLRAESHQQLLVPKGFAHGFCTLSPHTQVLYKVDQLYNREMERGVNWTDPELGITWPTSSPILSEKDQQLPALCEVLEEEGIV</sequence>
<keyword evidence="1 2" id="KW-0413">Isomerase</keyword>
<gene>
    <name evidence="2" type="primary">rfbC</name>
    <name evidence="2" type="ORF">MKY91_17135</name>
</gene>
<name>A0ABU9VMM5_9BACI</name>
<dbReference type="GO" id="GO:0008830">
    <property type="term" value="F:dTDP-4-dehydrorhamnose 3,5-epimerase activity"/>
    <property type="evidence" value="ECO:0007669"/>
    <property type="project" value="UniProtKB-EC"/>
</dbReference>
<comment type="catalytic activity">
    <reaction evidence="1">
        <text>dTDP-4-dehydro-6-deoxy-alpha-D-glucose = dTDP-4-dehydro-beta-L-rhamnose</text>
        <dbReference type="Rhea" id="RHEA:16969"/>
        <dbReference type="ChEBI" id="CHEBI:57649"/>
        <dbReference type="ChEBI" id="CHEBI:62830"/>
        <dbReference type="EC" id="5.1.3.13"/>
    </reaction>
</comment>
<dbReference type="PANTHER" id="PTHR21047">
    <property type="entry name" value="DTDP-6-DEOXY-D-GLUCOSE-3,5 EPIMERASE"/>
    <property type="match status" value="1"/>
</dbReference>
<dbReference type="InterPro" id="IPR000888">
    <property type="entry name" value="RmlC-like"/>
</dbReference>
<dbReference type="EC" id="5.1.3.13" evidence="1"/>
<dbReference type="SUPFAM" id="SSF51182">
    <property type="entry name" value="RmlC-like cupins"/>
    <property type="match status" value="1"/>
</dbReference>
<comment type="function">
    <text evidence="1">Catalyzes the epimerization of the C3' and C5'positions of dTDP-6-deoxy-D-xylo-4-hexulose, forming dTDP-6-deoxy-L-lyxo-4-hexulose.</text>
</comment>
<comment type="subunit">
    <text evidence="1">Homodimer.</text>
</comment>
<dbReference type="Proteomes" id="UP001418796">
    <property type="component" value="Unassembled WGS sequence"/>
</dbReference>
<evidence type="ECO:0000256" key="1">
    <source>
        <dbReference type="RuleBase" id="RU364069"/>
    </source>
</evidence>
<proteinExistence type="inferred from homology"/>
<comment type="similarity">
    <text evidence="1">Belongs to the dTDP-4-dehydrorhamnose 3,5-epimerase family.</text>
</comment>